<evidence type="ECO:0000313" key="3">
    <source>
        <dbReference type="Proteomes" id="UP001295684"/>
    </source>
</evidence>
<dbReference type="PANTHER" id="PTHR12242">
    <property type="entry name" value="OS02G0130600 PROTEIN-RELATED"/>
    <property type="match status" value="1"/>
</dbReference>
<keyword evidence="3" id="KW-1185">Reference proteome</keyword>
<dbReference type="AlphaFoldDB" id="A0AAD1XWP8"/>
<dbReference type="EMBL" id="CAMPGE010021471">
    <property type="protein sequence ID" value="CAI2379615.1"/>
    <property type="molecule type" value="Genomic_DNA"/>
</dbReference>
<dbReference type="Proteomes" id="UP001295684">
    <property type="component" value="Unassembled WGS sequence"/>
</dbReference>
<accession>A0AAD1XWP8</accession>
<evidence type="ECO:0000256" key="1">
    <source>
        <dbReference type="SAM" id="Phobius"/>
    </source>
</evidence>
<comment type="caution">
    <text evidence="2">The sequence shown here is derived from an EMBL/GenBank/DDBJ whole genome shotgun (WGS) entry which is preliminary data.</text>
</comment>
<feature type="transmembrane region" description="Helical" evidence="1">
    <location>
        <begin position="164"/>
        <end position="190"/>
    </location>
</feature>
<feature type="transmembrane region" description="Helical" evidence="1">
    <location>
        <begin position="196"/>
        <end position="216"/>
    </location>
</feature>
<proteinExistence type="predicted"/>
<reference evidence="2" key="1">
    <citation type="submission" date="2023-07" db="EMBL/GenBank/DDBJ databases">
        <authorList>
            <consortium name="AG Swart"/>
            <person name="Singh M."/>
            <person name="Singh A."/>
            <person name="Seah K."/>
            <person name="Emmerich C."/>
        </authorList>
    </citation>
    <scope>NUCLEOTIDE SEQUENCE</scope>
    <source>
        <strain evidence="2">DP1</strain>
    </source>
</reference>
<keyword evidence="1" id="KW-1133">Transmembrane helix</keyword>
<organism evidence="2 3">
    <name type="scientific">Euplotes crassus</name>
    <dbReference type="NCBI Taxonomy" id="5936"/>
    <lineage>
        <taxon>Eukaryota</taxon>
        <taxon>Sar</taxon>
        <taxon>Alveolata</taxon>
        <taxon>Ciliophora</taxon>
        <taxon>Intramacronucleata</taxon>
        <taxon>Spirotrichea</taxon>
        <taxon>Hypotrichia</taxon>
        <taxon>Euplotida</taxon>
        <taxon>Euplotidae</taxon>
        <taxon>Moneuplotes</taxon>
    </lineage>
</organism>
<sequence>MSWEKFFWGRYGGEAYRTFNRLRLPFNFVQVMRDFMSLILFAHIAASYLILGGYNLLYFTFWGLHMTYISLQLNSAAAQDQKDHPAVVQGPLRLRWRMAVIVFQITLVTEIIVTLFFFGLLWETPEEMTTIHLFAISIHVTPLVFLLFDFFVQKWVFRPSHIWFTVATVAIYLVLNFIFVMATGLLIYPVLKWNDLVSVVIVVYSFLIPAVIHELLMMISKINLKKLSEIPLTHTNKLNLTG</sequence>
<keyword evidence="1" id="KW-0812">Transmembrane</keyword>
<name>A0AAD1XWP8_EUPCR</name>
<feature type="transmembrane region" description="Helical" evidence="1">
    <location>
        <begin position="131"/>
        <end position="152"/>
    </location>
</feature>
<evidence type="ECO:0000313" key="2">
    <source>
        <dbReference type="EMBL" id="CAI2379615.1"/>
    </source>
</evidence>
<dbReference type="GO" id="GO:0016020">
    <property type="term" value="C:membrane"/>
    <property type="evidence" value="ECO:0007669"/>
    <property type="project" value="TreeGrafter"/>
</dbReference>
<keyword evidence="1" id="KW-0472">Membrane</keyword>
<protein>
    <submittedName>
        <fullName evidence="2">Uncharacterized protein</fullName>
    </submittedName>
</protein>
<feature type="transmembrane region" description="Helical" evidence="1">
    <location>
        <begin position="98"/>
        <end position="119"/>
    </location>
</feature>
<feature type="transmembrane region" description="Helical" evidence="1">
    <location>
        <begin position="31"/>
        <end position="50"/>
    </location>
</feature>
<gene>
    <name evidence="2" type="ORF">ECRASSUSDP1_LOCUS21028</name>
</gene>